<proteinExistence type="predicted"/>
<gene>
    <name evidence="3" type="ORF">MKY91_20195</name>
</gene>
<dbReference type="Gene3D" id="3.30.300.180">
    <property type="match status" value="1"/>
</dbReference>
<organism evidence="3 4">
    <name type="scientific">Alkalicoccobacillus gibsonii</name>
    <dbReference type="NCBI Taxonomy" id="79881"/>
    <lineage>
        <taxon>Bacteria</taxon>
        <taxon>Bacillati</taxon>
        <taxon>Bacillota</taxon>
        <taxon>Bacilli</taxon>
        <taxon>Bacillales</taxon>
        <taxon>Bacillaceae</taxon>
        <taxon>Alkalicoccobacillus</taxon>
    </lineage>
</organism>
<dbReference type="RefSeq" id="WP_343132046.1">
    <property type="nucleotide sequence ID" value="NZ_JBCITK010000001.1"/>
</dbReference>
<feature type="region of interest" description="Disordered" evidence="1">
    <location>
        <begin position="85"/>
        <end position="111"/>
    </location>
</feature>
<comment type="caution">
    <text evidence="3">The sequence shown here is derived from an EMBL/GenBank/DDBJ whole genome shotgun (WGS) entry which is preliminary data.</text>
</comment>
<dbReference type="Pfam" id="PF11638">
    <property type="entry name" value="DnaA_N"/>
    <property type="match status" value="1"/>
</dbReference>
<sequence length="111" mass="12638">MENIHDLWERVLSEMETKVSKPSFETWLKSTKATAIQNDVITVTAPNEFARDWLEDHYAGLTSDTIEHLTGSRLTPKFVIPQNDNEDDLLVEQPPKKIPQADATDDISTRT</sequence>
<dbReference type="EMBL" id="JBCITK010000001">
    <property type="protein sequence ID" value="MEN0645488.1"/>
    <property type="molecule type" value="Genomic_DNA"/>
</dbReference>
<protein>
    <submittedName>
        <fullName evidence="3">DnaA N-terminal domain-containing protein</fullName>
    </submittedName>
</protein>
<accession>A0ABU9VNJ8</accession>
<evidence type="ECO:0000256" key="1">
    <source>
        <dbReference type="SAM" id="MobiDB-lite"/>
    </source>
</evidence>
<evidence type="ECO:0000259" key="2">
    <source>
        <dbReference type="Pfam" id="PF11638"/>
    </source>
</evidence>
<dbReference type="InterPro" id="IPR024633">
    <property type="entry name" value="DnaA_N_dom"/>
</dbReference>
<name>A0ABU9VNJ8_9BACI</name>
<evidence type="ECO:0000313" key="4">
    <source>
        <dbReference type="Proteomes" id="UP001418796"/>
    </source>
</evidence>
<evidence type="ECO:0000313" key="3">
    <source>
        <dbReference type="EMBL" id="MEN0645488.1"/>
    </source>
</evidence>
<feature type="non-terminal residue" evidence="3">
    <location>
        <position position="111"/>
    </location>
</feature>
<feature type="domain" description="DnaA N-terminal" evidence="2">
    <location>
        <begin position="6"/>
        <end position="61"/>
    </location>
</feature>
<reference evidence="3 4" key="1">
    <citation type="submission" date="2024-03" db="EMBL/GenBank/DDBJ databases">
        <title>Bacilli Hybrid Assemblies.</title>
        <authorList>
            <person name="Kovac J."/>
        </authorList>
    </citation>
    <scope>NUCLEOTIDE SEQUENCE [LARGE SCALE GENOMIC DNA]</scope>
    <source>
        <strain evidence="3 4">FSL R7-0666</strain>
    </source>
</reference>
<dbReference type="Proteomes" id="UP001418796">
    <property type="component" value="Unassembled WGS sequence"/>
</dbReference>
<dbReference type="InterPro" id="IPR038454">
    <property type="entry name" value="DnaA_N_sf"/>
</dbReference>
<keyword evidence="4" id="KW-1185">Reference proteome</keyword>